<comment type="caution">
    <text evidence="1">The sequence shown here is derived from an EMBL/GenBank/DDBJ whole genome shotgun (WGS) entry which is preliminary data.</text>
</comment>
<proteinExistence type="predicted"/>
<name>A0A9P7ZLH7_9HYPO</name>
<evidence type="ECO:0000313" key="2">
    <source>
        <dbReference type="Proteomes" id="UP000887229"/>
    </source>
</evidence>
<dbReference type="Proteomes" id="UP000887229">
    <property type="component" value="Unassembled WGS sequence"/>
</dbReference>
<protein>
    <submittedName>
        <fullName evidence="1">Uncharacterized protein</fullName>
    </submittedName>
</protein>
<dbReference type="RefSeq" id="XP_046117821.1">
    <property type="nucleotide sequence ID" value="XM_046257597.1"/>
</dbReference>
<gene>
    <name evidence="1" type="ORF">F5Z01DRAFT_134910</name>
</gene>
<sequence length="139" mass="15280">MVAVPSTEDQALLTSKLKDLIKAIESEPGFTPPTPHAGLLHVWDFVQRSHYMMLNLENIRTGAPIEHPEAIPKNDNAKDNAEKAQMTFTDVVTRSMTIDKLIKSPAMLAMMGGSPTTFSQDTKDKSQAVLDMIMGLPDN</sequence>
<keyword evidence="2" id="KW-1185">Reference proteome</keyword>
<organism evidence="1 2">
    <name type="scientific">Emericellopsis atlantica</name>
    <dbReference type="NCBI Taxonomy" id="2614577"/>
    <lineage>
        <taxon>Eukaryota</taxon>
        <taxon>Fungi</taxon>
        <taxon>Dikarya</taxon>
        <taxon>Ascomycota</taxon>
        <taxon>Pezizomycotina</taxon>
        <taxon>Sordariomycetes</taxon>
        <taxon>Hypocreomycetidae</taxon>
        <taxon>Hypocreales</taxon>
        <taxon>Bionectriaceae</taxon>
        <taxon>Emericellopsis</taxon>
    </lineage>
</organism>
<dbReference type="AlphaFoldDB" id="A0A9P7ZLH7"/>
<dbReference type="EMBL" id="MU251256">
    <property type="protein sequence ID" value="KAG9253897.1"/>
    <property type="molecule type" value="Genomic_DNA"/>
</dbReference>
<dbReference type="OrthoDB" id="5282002at2759"/>
<accession>A0A9P7ZLH7</accession>
<evidence type="ECO:0000313" key="1">
    <source>
        <dbReference type="EMBL" id="KAG9253897.1"/>
    </source>
</evidence>
<dbReference type="GeneID" id="70288500"/>
<reference evidence="1" key="1">
    <citation type="journal article" date="2021" name="IMA Fungus">
        <title>Genomic characterization of three marine fungi, including Emericellopsis atlantica sp. nov. with signatures of a generalist lifestyle and marine biomass degradation.</title>
        <authorList>
            <person name="Hagestad O.C."/>
            <person name="Hou L."/>
            <person name="Andersen J.H."/>
            <person name="Hansen E.H."/>
            <person name="Altermark B."/>
            <person name="Li C."/>
            <person name="Kuhnert E."/>
            <person name="Cox R.J."/>
            <person name="Crous P.W."/>
            <person name="Spatafora J.W."/>
            <person name="Lail K."/>
            <person name="Amirebrahimi M."/>
            <person name="Lipzen A."/>
            <person name="Pangilinan J."/>
            <person name="Andreopoulos W."/>
            <person name="Hayes R.D."/>
            <person name="Ng V."/>
            <person name="Grigoriev I.V."/>
            <person name="Jackson S.A."/>
            <person name="Sutton T.D.S."/>
            <person name="Dobson A.D.W."/>
            <person name="Rama T."/>
        </authorList>
    </citation>
    <scope>NUCLEOTIDE SEQUENCE</scope>
    <source>
        <strain evidence="1">TS7</strain>
    </source>
</reference>